<evidence type="ECO:0000256" key="1">
    <source>
        <dbReference type="SAM" id="MobiDB-lite"/>
    </source>
</evidence>
<dbReference type="Pfam" id="PF00168">
    <property type="entry name" value="C2"/>
    <property type="match status" value="1"/>
</dbReference>
<feature type="domain" description="C2" evidence="2">
    <location>
        <begin position="4"/>
        <end position="126"/>
    </location>
</feature>
<dbReference type="STRING" id="2711.A0A067H538"/>
<evidence type="ECO:0000259" key="2">
    <source>
        <dbReference type="PROSITE" id="PS50004"/>
    </source>
</evidence>
<feature type="region of interest" description="Disordered" evidence="1">
    <location>
        <begin position="1"/>
        <end position="20"/>
    </location>
</feature>
<feature type="non-terminal residue" evidence="3">
    <location>
        <position position="1"/>
    </location>
</feature>
<dbReference type="AlphaFoldDB" id="A0A067H538"/>
<dbReference type="SUPFAM" id="SSF49562">
    <property type="entry name" value="C2 domain (Calcium/lipid-binding domain, CaLB)"/>
    <property type="match status" value="1"/>
</dbReference>
<protein>
    <recommendedName>
        <fullName evidence="2">C2 domain-containing protein</fullName>
    </recommendedName>
</protein>
<accession>A0A067H538</accession>
<dbReference type="SMART" id="SM00239">
    <property type="entry name" value="C2"/>
    <property type="match status" value="1"/>
</dbReference>
<dbReference type="InterPro" id="IPR044750">
    <property type="entry name" value="C2_SRC2/BAP"/>
</dbReference>
<name>A0A067H538_CITSI</name>
<gene>
    <name evidence="3" type="ORF">CISIN_1g036193mg</name>
</gene>
<dbReference type="EMBL" id="KK784873">
    <property type="protein sequence ID" value="KDO86040.1"/>
    <property type="molecule type" value="Genomic_DNA"/>
</dbReference>
<organism evidence="3 4">
    <name type="scientific">Citrus sinensis</name>
    <name type="common">Sweet orange</name>
    <name type="synonym">Citrus aurantium var. sinensis</name>
    <dbReference type="NCBI Taxonomy" id="2711"/>
    <lineage>
        <taxon>Eukaryota</taxon>
        <taxon>Viridiplantae</taxon>
        <taxon>Streptophyta</taxon>
        <taxon>Embryophyta</taxon>
        <taxon>Tracheophyta</taxon>
        <taxon>Spermatophyta</taxon>
        <taxon>Magnoliopsida</taxon>
        <taxon>eudicotyledons</taxon>
        <taxon>Gunneridae</taxon>
        <taxon>Pentapetalae</taxon>
        <taxon>rosids</taxon>
        <taxon>malvids</taxon>
        <taxon>Sapindales</taxon>
        <taxon>Rutaceae</taxon>
        <taxon>Aurantioideae</taxon>
        <taxon>Citrus</taxon>
    </lineage>
</organism>
<evidence type="ECO:0000313" key="4">
    <source>
        <dbReference type="Proteomes" id="UP000027120"/>
    </source>
</evidence>
<reference evidence="3 4" key="1">
    <citation type="submission" date="2014-04" db="EMBL/GenBank/DDBJ databases">
        <authorList>
            <consortium name="International Citrus Genome Consortium"/>
            <person name="Gmitter F."/>
            <person name="Chen C."/>
            <person name="Farmerie W."/>
            <person name="Harkins T."/>
            <person name="Desany B."/>
            <person name="Mohiuddin M."/>
            <person name="Kodira C."/>
            <person name="Borodovsky M."/>
            <person name="Lomsadze A."/>
            <person name="Burns P."/>
            <person name="Jenkins J."/>
            <person name="Prochnik S."/>
            <person name="Shu S."/>
            <person name="Chapman J."/>
            <person name="Pitluck S."/>
            <person name="Schmutz J."/>
            <person name="Rokhsar D."/>
        </authorList>
    </citation>
    <scope>NUCLEOTIDE SEQUENCE</scope>
</reference>
<sequence>PSPSHPQKSESLHMENSCSSHSRTVEITVLSAEDLRVDGRSVKKKAFAVVKLDPFNNRVTKVDAIGGSYPAWDEKLVMKLPMHVTFITLEVQCRTCSGSGDRLVGRATLLVSDFIGGYVPENHLNFLSYLLRDARGIRSGILNVSVRVKEGSGLGLLKSRYEYCSSSPSAQQKPVIGADAKKFNGLVAEIPVWNPYPV</sequence>
<dbReference type="eggNOG" id="ENOG502S1PY">
    <property type="taxonomic scope" value="Eukaryota"/>
</dbReference>
<dbReference type="PROSITE" id="PS50004">
    <property type="entry name" value="C2"/>
    <property type="match status" value="1"/>
</dbReference>
<keyword evidence="4" id="KW-1185">Reference proteome</keyword>
<dbReference type="SMR" id="A0A067H538"/>
<dbReference type="PANTHER" id="PTHR32246:SF17">
    <property type="entry name" value="BON1-ASSOCIATED PROTEIN 2"/>
    <property type="match status" value="1"/>
</dbReference>
<dbReference type="Proteomes" id="UP000027120">
    <property type="component" value="Unassembled WGS sequence"/>
</dbReference>
<evidence type="ECO:0000313" key="3">
    <source>
        <dbReference type="EMBL" id="KDO86040.1"/>
    </source>
</evidence>
<dbReference type="PaxDb" id="2711-XP_006491025.1"/>
<dbReference type="InterPro" id="IPR035892">
    <property type="entry name" value="C2_domain_sf"/>
</dbReference>
<proteinExistence type="predicted"/>
<dbReference type="PANTHER" id="PTHR32246">
    <property type="entry name" value="INGRESSION PROTEIN FIC1"/>
    <property type="match status" value="1"/>
</dbReference>
<dbReference type="InterPro" id="IPR000008">
    <property type="entry name" value="C2_dom"/>
</dbReference>
<dbReference type="GO" id="GO:0006952">
    <property type="term" value="P:defense response"/>
    <property type="evidence" value="ECO:0007669"/>
    <property type="project" value="InterPro"/>
</dbReference>
<dbReference type="CDD" id="cd04051">
    <property type="entry name" value="C2_SRC2_like"/>
    <property type="match status" value="1"/>
</dbReference>
<dbReference type="Gene3D" id="2.60.40.150">
    <property type="entry name" value="C2 domain"/>
    <property type="match status" value="1"/>
</dbReference>